<feature type="transmembrane region" description="Helical" evidence="2">
    <location>
        <begin position="261"/>
        <end position="282"/>
    </location>
</feature>
<keyword evidence="2" id="KW-0812">Transmembrane</keyword>
<feature type="transmembrane region" description="Helical" evidence="2">
    <location>
        <begin position="28"/>
        <end position="47"/>
    </location>
</feature>
<evidence type="ECO:0000256" key="1">
    <source>
        <dbReference type="SAM" id="MobiDB-lite"/>
    </source>
</evidence>
<reference evidence="3 4" key="1">
    <citation type="journal article" date="2022" name="bioRxiv">
        <title>Genomics of Preaxostyla Flagellates Illuminates Evolutionary Transitions and the Path Towards Mitochondrial Loss.</title>
        <authorList>
            <person name="Novak L.V.F."/>
            <person name="Treitli S.C."/>
            <person name="Pyrih J."/>
            <person name="Halakuc P."/>
            <person name="Pipaliya S.V."/>
            <person name="Vacek V."/>
            <person name="Brzon O."/>
            <person name="Soukal P."/>
            <person name="Eme L."/>
            <person name="Dacks J.B."/>
            <person name="Karnkowska A."/>
            <person name="Elias M."/>
            <person name="Hampl V."/>
        </authorList>
    </citation>
    <scope>NUCLEOTIDE SEQUENCE [LARGE SCALE GENOMIC DNA]</scope>
    <source>
        <strain evidence="3">NAU3</strain>
        <tissue evidence="3">Gut</tissue>
    </source>
</reference>
<evidence type="ECO:0000313" key="4">
    <source>
        <dbReference type="Proteomes" id="UP001281761"/>
    </source>
</evidence>
<keyword evidence="2" id="KW-0472">Membrane</keyword>
<organism evidence="3 4">
    <name type="scientific">Blattamonas nauphoetae</name>
    <dbReference type="NCBI Taxonomy" id="2049346"/>
    <lineage>
        <taxon>Eukaryota</taxon>
        <taxon>Metamonada</taxon>
        <taxon>Preaxostyla</taxon>
        <taxon>Oxymonadida</taxon>
        <taxon>Blattamonas</taxon>
    </lineage>
</organism>
<feature type="transmembrane region" description="Helical" evidence="2">
    <location>
        <begin position="93"/>
        <end position="110"/>
    </location>
</feature>
<protein>
    <submittedName>
        <fullName evidence="3">Uncharacterized protein</fullName>
    </submittedName>
</protein>
<keyword evidence="4" id="KW-1185">Reference proteome</keyword>
<feature type="compositionally biased region" description="Low complexity" evidence="1">
    <location>
        <begin position="377"/>
        <end position="387"/>
    </location>
</feature>
<dbReference type="Proteomes" id="UP001281761">
    <property type="component" value="Unassembled WGS sequence"/>
</dbReference>
<sequence length="404" mass="45734">MSESLLIGLTLDCPVVYGNDSVPILTLSIIHAILTLMPLYQFLKFMISTRLKQGRAKKGFLAMLAFYHIMRSMTAFVPFPHNAFSNMLFCDQIPRFGLFIAWQLFTIWLGQTLGKATKKRRRRHCTNVSFSLLFFALFIAGIIVSVIYMNEPEGGQTGIDYAIYLFVVDALTYITIIVSAAFASIRLTRLLLKVHILKEFKSRIILALVLIIIFGMMFFVRLIYIILNQAKVNPIAKKLVEYARNFEATGQQLSSYYAGHLVFYLIFEIIPVLLLNLLYFSLSLPVARQGRSANQHLRDLPKLATAQGDYSEQFDDFEQSNRYKSQNSAEMSAEPASGFVGDGNTSEDQWGAVEGVWEYDDEGDRRFSKRQWNDNPRVSVGRSGSRRTAGGDGLKDSLLENEDG</sequence>
<feature type="region of interest" description="Disordered" evidence="1">
    <location>
        <begin position="365"/>
        <end position="404"/>
    </location>
</feature>
<feature type="transmembrane region" description="Helical" evidence="2">
    <location>
        <begin position="130"/>
        <end position="149"/>
    </location>
</feature>
<feature type="transmembrane region" description="Helical" evidence="2">
    <location>
        <begin position="161"/>
        <end position="183"/>
    </location>
</feature>
<gene>
    <name evidence="3" type="ORF">BLNAU_11670</name>
</gene>
<feature type="transmembrane region" description="Helical" evidence="2">
    <location>
        <begin position="59"/>
        <end position="81"/>
    </location>
</feature>
<feature type="compositionally biased region" description="Polar residues" evidence="1">
    <location>
        <begin position="321"/>
        <end position="330"/>
    </location>
</feature>
<proteinExistence type="predicted"/>
<accession>A0ABQ9XPC2</accession>
<feature type="transmembrane region" description="Helical" evidence="2">
    <location>
        <begin position="204"/>
        <end position="227"/>
    </location>
</feature>
<name>A0ABQ9XPC2_9EUKA</name>
<evidence type="ECO:0000256" key="2">
    <source>
        <dbReference type="SAM" id="Phobius"/>
    </source>
</evidence>
<feature type="region of interest" description="Disordered" evidence="1">
    <location>
        <begin position="321"/>
        <end position="344"/>
    </location>
</feature>
<evidence type="ECO:0000313" key="3">
    <source>
        <dbReference type="EMBL" id="KAK2953384.1"/>
    </source>
</evidence>
<keyword evidence="2" id="KW-1133">Transmembrane helix</keyword>
<comment type="caution">
    <text evidence="3">The sequence shown here is derived from an EMBL/GenBank/DDBJ whole genome shotgun (WGS) entry which is preliminary data.</text>
</comment>
<dbReference type="EMBL" id="JARBJD010000092">
    <property type="protein sequence ID" value="KAK2953384.1"/>
    <property type="molecule type" value="Genomic_DNA"/>
</dbReference>